<dbReference type="STRING" id="1448321.A0A317VQE3"/>
<dbReference type="Proteomes" id="UP000247233">
    <property type="component" value="Unassembled WGS sequence"/>
</dbReference>
<comment type="caution">
    <text evidence="1">The sequence shown here is derived from an EMBL/GenBank/DDBJ whole genome shotgun (WGS) entry which is preliminary data.</text>
</comment>
<dbReference type="InterPro" id="IPR029058">
    <property type="entry name" value="AB_hydrolase_fold"/>
</dbReference>
<dbReference type="RefSeq" id="XP_025397477.1">
    <property type="nucleotide sequence ID" value="XM_025546777.1"/>
</dbReference>
<dbReference type="SUPFAM" id="SSF53474">
    <property type="entry name" value="alpha/beta-Hydrolases"/>
    <property type="match status" value="1"/>
</dbReference>
<evidence type="ECO:0000313" key="1">
    <source>
        <dbReference type="EMBL" id="PWY75511.1"/>
    </source>
</evidence>
<gene>
    <name evidence="1" type="ORF">BO70DRAFT_398357</name>
</gene>
<reference evidence="1 2" key="1">
    <citation type="submission" date="2016-12" db="EMBL/GenBank/DDBJ databases">
        <title>The genomes of Aspergillus section Nigri reveals drivers in fungal speciation.</title>
        <authorList>
            <consortium name="DOE Joint Genome Institute"/>
            <person name="Vesth T.C."/>
            <person name="Nybo J."/>
            <person name="Theobald S."/>
            <person name="Brandl J."/>
            <person name="Frisvad J.C."/>
            <person name="Nielsen K.F."/>
            <person name="Lyhne E.K."/>
            <person name="Kogle M.E."/>
            <person name="Kuo A."/>
            <person name="Riley R."/>
            <person name="Clum A."/>
            <person name="Nolan M."/>
            <person name="Lipzen A."/>
            <person name="Salamov A."/>
            <person name="Henrissat B."/>
            <person name="Wiebenga A."/>
            <person name="De Vries R.P."/>
            <person name="Grigoriev I.V."/>
            <person name="Mortensen U.H."/>
            <person name="Andersen M.R."/>
            <person name="Baker S.E."/>
        </authorList>
    </citation>
    <scope>NUCLEOTIDE SEQUENCE [LARGE SCALE GENOMIC DNA]</scope>
    <source>
        <strain evidence="1 2">CBS 117.55</strain>
    </source>
</reference>
<protein>
    <submittedName>
        <fullName evidence="1">Uncharacterized protein</fullName>
    </submittedName>
</protein>
<sequence length="93" mass="10276">MPSVALDYCTVVAAMGNDSLDYYRHQNIRFAAAPTGDLRFAKPEWPPVETETNHGHIVEESIDCASSENCLFLDIVADTSPQSGSYIWSCEYG</sequence>
<evidence type="ECO:0000313" key="2">
    <source>
        <dbReference type="Proteomes" id="UP000247233"/>
    </source>
</evidence>
<dbReference type="VEuPathDB" id="FungiDB:BO70DRAFT_398357"/>
<name>A0A317VQE3_9EURO</name>
<dbReference type="Gene3D" id="3.40.50.1820">
    <property type="entry name" value="alpha/beta hydrolase"/>
    <property type="match status" value="1"/>
</dbReference>
<dbReference type="EMBL" id="MSFL01000021">
    <property type="protein sequence ID" value="PWY75511.1"/>
    <property type="molecule type" value="Genomic_DNA"/>
</dbReference>
<keyword evidence="2" id="KW-1185">Reference proteome</keyword>
<accession>A0A317VQE3</accession>
<dbReference type="OrthoDB" id="408631at2759"/>
<dbReference type="AlphaFoldDB" id="A0A317VQE3"/>
<proteinExistence type="predicted"/>
<organism evidence="1 2">
    <name type="scientific">Aspergillus heteromorphus CBS 117.55</name>
    <dbReference type="NCBI Taxonomy" id="1448321"/>
    <lineage>
        <taxon>Eukaryota</taxon>
        <taxon>Fungi</taxon>
        <taxon>Dikarya</taxon>
        <taxon>Ascomycota</taxon>
        <taxon>Pezizomycotina</taxon>
        <taxon>Eurotiomycetes</taxon>
        <taxon>Eurotiomycetidae</taxon>
        <taxon>Eurotiales</taxon>
        <taxon>Aspergillaceae</taxon>
        <taxon>Aspergillus</taxon>
        <taxon>Aspergillus subgen. Circumdati</taxon>
    </lineage>
</organism>
<dbReference type="GeneID" id="37069014"/>